<evidence type="ECO:0000259" key="2">
    <source>
        <dbReference type="Pfam" id="PF00656"/>
    </source>
</evidence>
<dbReference type="Pfam" id="PF14326">
    <property type="entry name" value="DUF4384"/>
    <property type="match status" value="1"/>
</dbReference>
<dbReference type="InterPro" id="IPR011189">
    <property type="entry name" value="UCP_caspase_lke"/>
</dbReference>
<feature type="region of interest" description="Disordered" evidence="1">
    <location>
        <begin position="466"/>
        <end position="492"/>
    </location>
</feature>
<sequence length="785" mass="85905">MSRIKRRQFIQFAGGVLATVGLNQINPWQEKNIIASASENTPRKLALLVGINRYSESDSEALLQADRAIQLQGAVTDVELQKQLLIYRFGFQPKDIVILTDDRATRQGIINGFEDHLIRQAQPNDVVVFHFSGQGDRILDPDGGVPDSFSKSLVPFDSSPNADGSVSDITQSTLWLLMAGINTEKVTIVLDTSFSGRNSRGGLGIISNNTSGKYQVSRDEKVYQEKWLTRLGLSRTEFIRQQNIGIPKGIMISGGDRVVTDILSGDVYAGAFTYWMTQYLWQEIGNERVESAVINMTRGLKRWSSQVPELTVKPNSGNENQPTYFIVPQTPPAEAVITKVTGSLVALWLGGINPETLPAFERGAILTIVDNEGNKEGLVELVSRQGLVGQGKVIEGLSNGVKSGVLLQERIRGIPDNLTLRLGIDPSLERDKVAIIAALQDIKGIEIIEEGEIDYILSRMTNSYQQELQEREDNKQRGSNKPQSQKSGFSNKPDFSATNIFSFNFSSLPPIGSIGLFSPEIDIVANSFGLENEAVTDAIARLIPKLKSLLAVRLVKLALNPNSSQLNAIANMTLEGQEGSVIGEVGTLRCSSNNLAKQAGIGQEKPVRCPSHNSIANLKVDRNNIPIIPIGTHIQFHITNNEIRDIYCCIIVIDSNTEMTVLFPNQWTAAEDVTRVKVEETLHVPNLSKDNFALVTQAPAGIVEVLIIASSKPLQNTLKVLRTIASSRGQRGGFLTVNATNEPTDIVSNLLEDLDGGDRANRSNSNIYQLDATQLAVMSISLEVI</sequence>
<dbReference type="EMBL" id="JAMZMM010000095">
    <property type="protein sequence ID" value="MCP2729142.1"/>
    <property type="molecule type" value="Genomic_DNA"/>
</dbReference>
<dbReference type="GO" id="GO:0005737">
    <property type="term" value="C:cytoplasm"/>
    <property type="evidence" value="ECO:0007669"/>
    <property type="project" value="TreeGrafter"/>
</dbReference>
<proteinExistence type="predicted"/>
<feature type="domain" description="Peptidase C14 caspase" evidence="2">
    <location>
        <begin position="43"/>
        <end position="311"/>
    </location>
</feature>
<dbReference type="AlphaFoldDB" id="A0AAE3GV44"/>
<dbReference type="GO" id="GO:0004197">
    <property type="term" value="F:cysteine-type endopeptidase activity"/>
    <property type="evidence" value="ECO:0007669"/>
    <property type="project" value="InterPro"/>
</dbReference>
<gene>
    <name evidence="4" type="ORF">NJ959_11805</name>
</gene>
<feature type="compositionally biased region" description="Polar residues" evidence="1">
    <location>
        <begin position="477"/>
        <end position="490"/>
    </location>
</feature>
<dbReference type="PANTHER" id="PTHR48104">
    <property type="entry name" value="METACASPASE-4"/>
    <property type="match status" value="1"/>
</dbReference>
<dbReference type="InterPro" id="IPR011600">
    <property type="entry name" value="Pept_C14_caspase"/>
</dbReference>
<keyword evidence="5" id="KW-1185">Reference proteome</keyword>
<evidence type="ECO:0000256" key="1">
    <source>
        <dbReference type="SAM" id="MobiDB-lite"/>
    </source>
</evidence>
<organism evidence="4 5">
    <name type="scientific">Limnofasciculus baicalensis BBK-W-15</name>
    <dbReference type="NCBI Taxonomy" id="2699891"/>
    <lineage>
        <taxon>Bacteria</taxon>
        <taxon>Bacillati</taxon>
        <taxon>Cyanobacteriota</taxon>
        <taxon>Cyanophyceae</taxon>
        <taxon>Coleofasciculales</taxon>
        <taxon>Coleofasciculaceae</taxon>
        <taxon>Limnofasciculus</taxon>
        <taxon>Limnofasciculus baicalensis</taxon>
    </lineage>
</organism>
<dbReference type="Gene3D" id="3.40.50.1460">
    <property type="match status" value="1"/>
</dbReference>
<evidence type="ECO:0000313" key="5">
    <source>
        <dbReference type="Proteomes" id="UP001204953"/>
    </source>
</evidence>
<dbReference type="Proteomes" id="UP001204953">
    <property type="component" value="Unassembled WGS sequence"/>
</dbReference>
<accession>A0AAE3GV44</accession>
<name>A0AAE3GV44_9CYAN</name>
<reference evidence="4" key="1">
    <citation type="submission" date="2022-06" db="EMBL/GenBank/DDBJ databases">
        <title>New cyanobacteria of genus Symplocastrum in benthos of Lake Baikal.</title>
        <authorList>
            <person name="Sorokovikova E."/>
            <person name="Tikhonova I."/>
            <person name="Krasnopeev A."/>
            <person name="Evseev P."/>
            <person name="Gladkikh A."/>
            <person name="Belykh O."/>
        </authorList>
    </citation>
    <scope>NUCLEOTIDE SEQUENCE</scope>
    <source>
        <strain evidence="4">BBK-W-15</strain>
    </source>
</reference>
<dbReference type="GO" id="GO:0006508">
    <property type="term" value="P:proteolysis"/>
    <property type="evidence" value="ECO:0007669"/>
    <property type="project" value="InterPro"/>
</dbReference>
<feature type="domain" description="DUF4384" evidence="3">
    <location>
        <begin position="630"/>
        <end position="713"/>
    </location>
</feature>
<dbReference type="Pfam" id="PF00656">
    <property type="entry name" value="Peptidase_C14"/>
    <property type="match status" value="1"/>
</dbReference>
<protein>
    <submittedName>
        <fullName evidence="4">Caspase family protein</fullName>
    </submittedName>
</protein>
<dbReference type="InterPro" id="IPR050452">
    <property type="entry name" value="Metacaspase"/>
</dbReference>
<dbReference type="RefSeq" id="WP_254011927.1">
    <property type="nucleotide sequence ID" value="NZ_JAMZMM010000095.1"/>
</dbReference>
<dbReference type="PIRSF" id="PIRSF007398">
    <property type="entry name" value="Sll0148_caspase"/>
    <property type="match status" value="1"/>
</dbReference>
<evidence type="ECO:0000313" key="4">
    <source>
        <dbReference type="EMBL" id="MCP2729142.1"/>
    </source>
</evidence>
<dbReference type="PROSITE" id="PS51318">
    <property type="entry name" value="TAT"/>
    <property type="match status" value="1"/>
</dbReference>
<dbReference type="InterPro" id="IPR025493">
    <property type="entry name" value="DUF4384"/>
</dbReference>
<evidence type="ECO:0000259" key="3">
    <source>
        <dbReference type="Pfam" id="PF14326"/>
    </source>
</evidence>
<comment type="caution">
    <text evidence="4">The sequence shown here is derived from an EMBL/GenBank/DDBJ whole genome shotgun (WGS) entry which is preliminary data.</text>
</comment>
<dbReference type="InterPro" id="IPR006311">
    <property type="entry name" value="TAT_signal"/>
</dbReference>
<dbReference type="PANTHER" id="PTHR48104:SF30">
    <property type="entry name" value="METACASPASE-1"/>
    <property type="match status" value="1"/>
</dbReference>